<feature type="binding site" evidence="12">
    <location>
        <position position="260"/>
    </location>
    <ligand>
        <name>ATP</name>
        <dbReference type="ChEBI" id="CHEBI:30616"/>
    </ligand>
</feature>
<evidence type="ECO:0000256" key="10">
    <source>
        <dbReference type="ARBA" id="ARBA00022958"/>
    </source>
</evidence>
<dbReference type="EMBL" id="AP026801">
    <property type="protein sequence ID" value="BDR57350.1"/>
    <property type="molecule type" value="Genomic_DNA"/>
</dbReference>
<feature type="binding site" evidence="12">
    <location>
        <position position="232"/>
    </location>
    <ligand>
        <name>K(+)</name>
        <dbReference type="ChEBI" id="CHEBI:29103"/>
    </ligand>
</feature>
<dbReference type="Pfam" id="PF00294">
    <property type="entry name" value="PfkB"/>
    <property type="match status" value="1"/>
</dbReference>
<dbReference type="InterPro" id="IPR002139">
    <property type="entry name" value="Ribo/fructo_kinase"/>
</dbReference>
<keyword evidence="12" id="KW-0963">Cytoplasm</keyword>
<accession>A0AAU9D4Y6</accession>
<evidence type="ECO:0000256" key="1">
    <source>
        <dbReference type="ARBA" id="ARBA00005380"/>
    </source>
</evidence>
<name>A0AAU9D4Y6_9LACO</name>
<evidence type="ECO:0000256" key="11">
    <source>
        <dbReference type="ARBA" id="ARBA00023277"/>
    </source>
</evidence>
<comment type="catalytic activity">
    <reaction evidence="12">
        <text>D-ribose + ATP = D-ribose 5-phosphate + ADP + H(+)</text>
        <dbReference type="Rhea" id="RHEA:13697"/>
        <dbReference type="ChEBI" id="CHEBI:15378"/>
        <dbReference type="ChEBI" id="CHEBI:30616"/>
        <dbReference type="ChEBI" id="CHEBI:47013"/>
        <dbReference type="ChEBI" id="CHEBI:78346"/>
        <dbReference type="ChEBI" id="CHEBI:456216"/>
        <dbReference type="EC" id="2.7.1.15"/>
    </reaction>
</comment>
<feature type="binding site" evidence="12">
    <location>
        <begin position="203"/>
        <end position="208"/>
    </location>
    <ligand>
        <name>ATP</name>
        <dbReference type="ChEBI" id="CHEBI:30616"/>
    </ligand>
</feature>
<dbReference type="HAMAP" id="MF_01987">
    <property type="entry name" value="Ribokinase"/>
    <property type="match status" value="1"/>
</dbReference>
<comment type="similarity">
    <text evidence="1">Belongs to the carbohydrate kinase pfkB family.</text>
</comment>
<dbReference type="GO" id="GO:0005524">
    <property type="term" value="F:ATP binding"/>
    <property type="evidence" value="ECO:0007669"/>
    <property type="project" value="UniProtKB-UniRule"/>
</dbReference>
<evidence type="ECO:0000256" key="4">
    <source>
        <dbReference type="ARBA" id="ARBA00022679"/>
    </source>
</evidence>
<keyword evidence="11 12" id="KW-0119">Carbohydrate metabolism</keyword>
<dbReference type="GO" id="GO:0046872">
    <property type="term" value="F:metal ion binding"/>
    <property type="evidence" value="ECO:0007669"/>
    <property type="project" value="UniProtKB-KW"/>
</dbReference>
<dbReference type="PRINTS" id="PR00990">
    <property type="entry name" value="RIBOKINASE"/>
</dbReference>
<keyword evidence="7 12" id="KW-0418">Kinase</keyword>
<comment type="function">
    <text evidence="12">Catalyzes the phosphorylation of ribose at O-5 in a reaction requiring ATP and magnesium. The resulting D-ribose-5-phosphate can then be used either for sythesis of nucleotides, histidine, and tryptophan, or as a component of the pentose phosphate pathway.</text>
</comment>
<evidence type="ECO:0000256" key="8">
    <source>
        <dbReference type="ARBA" id="ARBA00022840"/>
    </source>
</evidence>
<dbReference type="KEGG" id="xak:KIMC2_19120"/>
<evidence type="ECO:0000256" key="9">
    <source>
        <dbReference type="ARBA" id="ARBA00022842"/>
    </source>
</evidence>
<evidence type="ECO:0000256" key="6">
    <source>
        <dbReference type="ARBA" id="ARBA00022741"/>
    </source>
</evidence>
<dbReference type="InterPro" id="IPR011877">
    <property type="entry name" value="Ribokinase"/>
</dbReference>
<dbReference type="Gene3D" id="3.40.1190.20">
    <property type="match status" value="1"/>
</dbReference>
<comment type="similarity">
    <text evidence="12">Belongs to the carbohydrate kinase PfkB family. Ribokinase subfamily.</text>
</comment>
<reference evidence="14 15" key="1">
    <citation type="journal article" date="2023" name="Microbiol. Spectr.">
        <title>Symbiosis of Carpenter Bees with Uncharacterized Lactic Acid Bacteria Showing NAD Auxotrophy.</title>
        <authorList>
            <person name="Kawasaki S."/>
            <person name="Ozawa K."/>
            <person name="Mori T."/>
            <person name="Yamamoto A."/>
            <person name="Ito M."/>
            <person name="Ohkuma M."/>
            <person name="Sakamoto M."/>
            <person name="Matsutani M."/>
        </authorList>
    </citation>
    <scope>NUCLEOTIDE SEQUENCE [LARGE SCALE GENOMIC DNA]</scope>
    <source>
        <strain evidence="14 15">KimC2</strain>
    </source>
</reference>
<keyword evidence="15" id="KW-1185">Reference proteome</keyword>
<keyword evidence="9 12" id="KW-0460">Magnesium</keyword>
<feature type="binding site" evidence="12">
    <location>
        <position position="266"/>
    </location>
    <ligand>
        <name>K(+)</name>
        <dbReference type="ChEBI" id="CHEBI:29103"/>
    </ligand>
</feature>
<comment type="pathway">
    <text evidence="12">Carbohydrate metabolism; D-ribose degradation; D-ribose 5-phosphate from beta-D-ribopyranose: step 2/2.</text>
</comment>
<evidence type="ECO:0000313" key="14">
    <source>
        <dbReference type="EMBL" id="BDR57350.1"/>
    </source>
</evidence>
<comment type="subcellular location">
    <subcellularLocation>
        <location evidence="12">Cytoplasm</location>
    </subcellularLocation>
</comment>
<dbReference type="InterPro" id="IPR002173">
    <property type="entry name" value="Carboh/pur_kinase_PfkB_CS"/>
</dbReference>
<feature type="binding site" evidence="12">
    <location>
        <position position="230"/>
    </location>
    <ligand>
        <name>K(+)</name>
        <dbReference type="ChEBI" id="CHEBI:29103"/>
    </ligand>
</feature>
<comment type="activity regulation">
    <text evidence="12">Activated by a monovalent cation that binds near, but not in, the active site. The most likely occupant of the site in vivo is potassium. Ion binding induces a conformational change that may alter substrate affinity.</text>
</comment>
<evidence type="ECO:0000256" key="5">
    <source>
        <dbReference type="ARBA" id="ARBA00022723"/>
    </source>
</evidence>
<dbReference type="PROSITE" id="PS00583">
    <property type="entry name" value="PFKB_KINASES_1"/>
    <property type="match status" value="1"/>
</dbReference>
<feature type="domain" description="Carbohydrate kinase PfkB" evidence="13">
    <location>
        <begin position="1"/>
        <end position="275"/>
    </location>
</feature>
<comment type="subunit">
    <text evidence="12">Homodimer.</text>
</comment>
<dbReference type="RefSeq" id="WP_317696377.1">
    <property type="nucleotide sequence ID" value="NZ_AP026801.1"/>
</dbReference>
<keyword evidence="4 12" id="KW-0808">Transferase</keyword>
<dbReference type="AlphaFoldDB" id="A0AAU9D4Y6"/>
<dbReference type="PROSITE" id="PS00584">
    <property type="entry name" value="PFKB_KINASES_2"/>
    <property type="match status" value="1"/>
</dbReference>
<keyword evidence="5 12" id="KW-0479">Metal-binding</keyword>
<feature type="binding site" evidence="12">
    <location>
        <begin position="39"/>
        <end position="43"/>
    </location>
    <ligand>
        <name>substrate</name>
    </ligand>
</feature>
<comment type="cofactor">
    <cofactor evidence="12">
        <name>Mg(2+)</name>
        <dbReference type="ChEBI" id="CHEBI:18420"/>
    </cofactor>
    <text evidence="12">Requires a divalent cation, most likely magnesium in vivo, as an electrophilic catalyst to aid phosphoryl group transfer. It is the chelate of the metal and the nucleotide that is the actual substrate.</text>
</comment>
<dbReference type="CDD" id="cd01174">
    <property type="entry name" value="ribokinase"/>
    <property type="match status" value="1"/>
</dbReference>
<feature type="binding site" evidence="12">
    <location>
        <position position="236"/>
    </location>
    <ligand>
        <name>substrate</name>
    </ligand>
</feature>
<keyword evidence="8 12" id="KW-0067">ATP-binding</keyword>
<comment type="caution">
    <text evidence="12">Lacks conserved residue(s) required for the propagation of feature annotation.</text>
</comment>
<dbReference type="GO" id="GO:0005829">
    <property type="term" value="C:cytosol"/>
    <property type="evidence" value="ECO:0007669"/>
    <property type="project" value="TreeGrafter"/>
</dbReference>
<evidence type="ECO:0000256" key="7">
    <source>
        <dbReference type="ARBA" id="ARBA00022777"/>
    </source>
</evidence>
<keyword evidence="6 12" id="KW-0547">Nucleotide-binding</keyword>
<evidence type="ECO:0000259" key="13">
    <source>
        <dbReference type="Pfam" id="PF00294"/>
    </source>
</evidence>
<sequence>MKKIAVVGSANMDLMLTLDRFPEVGETVLGKNYQYTFGGKGANQAVAVKRLGGDVKFFARLGKDDNGQKMENNFKKENLPVVIAHSNLHSGFATIINFQQDNRIMVFSGCNMESTPEYEQQIQNQLAEFDLILLQCEIAPSLNFAVAKWGHEHGKTVILNPAPVDKFETRILPYVDYLLPNETEAALILKENQNLDLNKIITTQGSLGASYTKDNKQYLVPALHGLNVVDTTGAGDAFVGGFVYGLANDYPISKCVMCGNITGGKNTESLGATTGMIDQKTLNELLNSQA</sequence>
<dbReference type="EC" id="2.7.1.15" evidence="2 12"/>
<organism evidence="14 15">
    <name type="scientific">Xylocopilactobacillus apis</name>
    <dbReference type="NCBI Taxonomy" id="2932183"/>
    <lineage>
        <taxon>Bacteria</taxon>
        <taxon>Bacillati</taxon>
        <taxon>Bacillota</taxon>
        <taxon>Bacilli</taxon>
        <taxon>Lactobacillales</taxon>
        <taxon>Lactobacillaceae</taxon>
        <taxon>Xylocopilactobacillus</taxon>
    </lineage>
</organism>
<gene>
    <name evidence="12 14" type="primary">rbsK</name>
    <name evidence="14" type="ORF">KIMC2_19120</name>
</gene>
<evidence type="ECO:0000256" key="3">
    <source>
        <dbReference type="ARBA" id="ARBA00016943"/>
    </source>
</evidence>
<dbReference type="InterPro" id="IPR011611">
    <property type="entry name" value="PfkB_dom"/>
</dbReference>
<evidence type="ECO:0000313" key="15">
    <source>
        <dbReference type="Proteomes" id="UP001321804"/>
    </source>
</evidence>
<proteinExistence type="inferred from homology"/>
<feature type="binding site" evidence="12">
    <location>
        <position position="137"/>
    </location>
    <ligand>
        <name>substrate</name>
    </ligand>
</feature>
<dbReference type="Proteomes" id="UP001321804">
    <property type="component" value="Chromosome"/>
</dbReference>
<feature type="binding site" evidence="12">
    <location>
        <position position="181"/>
    </location>
    <ligand>
        <name>ATP</name>
        <dbReference type="ChEBI" id="CHEBI:30616"/>
    </ligand>
</feature>
<evidence type="ECO:0000256" key="2">
    <source>
        <dbReference type="ARBA" id="ARBA00012035"/>
    </source>
</evidence>
<dbReference type="GO" id="GO:0019303">
    <property type="term" value="P:D-ribose catabolic process"/>
    <property type="evidence" value="ECO:0007669"/>
    <property type="project" value="UniProtKB-UniRule"/>
</dbReference>
<feature type="active site" description="Proton acceptor" evidence="12">
    <location>
        <position position="236"/>
    </location>
</feature>
<feature type="binding site" evidence="12">
    <location>
        <begin position="11"/>
        <end position="13"/>
    </location>
    <ligand>
        <name>substrate</name>
    </ligand>
</feature>
<feature type="binding site" evidence="12">
    <location>
        <position position="269"/>
    </location>
    <ligand>
        <name>K(+)</name>
        <dbReference type="ChEBI" id="CHEBI:29103"/>
    </ligand>
</feature>
<feature type="binding site" evidence="12">
    <location>
        <position position="271"/>
    </location>
    <ligand>
        <name>K(+)</name>
        <dbReference type="ChEBI" id="CHEBI:29103"/>
    </ligand>
</feature>
<keyword evidence="10 12" id="KW-0630">Potassium</keyword>
<dbReference type="SUPFAM" id="SSF53613">
    <property type="entry name" value="Ribokinase-like"/>
    <property type="match status" value="1"/>
</dbReference>
<dbReference type="PANTHER" id="PTHR10584:SF166">
    <property type="entry name" value="RIBOKINASE"/>
    <property type="match status" value="1"/>
</dbReference>
<feature type="binding site" evidence="12">
    <location>
        <begin position="235"/>
        <end position="236"/>
    </location>
    <ligand>
        <name>ATP</name>
        <dbReference type="ChEBI" id="CHEBI:30616"/>
    </ligand>
</feature>
<dbReference type="PANTHER" id="PTHR10584">
    <property type="entry name" value="SUGAR KINASE"/>
    <property type="match status" value="1"/>
</dbReference>
<dbReference type="GO" id="GO:0004747">
    <property type="term" value="F:ribokinase activity"/>
    <property type="evidence" value="ECO:0007669"/>
    <property type="project" value="UniProtKB-UniRule"/>
</dbReference>
<protein>
    <recommendedName>
        <fullName evidence="3 12">Ribokinase</fullName>
        <shortName evidence="12">RK</shortName>
        <ecNumber evidence="2 12">2.7.1.15</ecNumber>
    </recommendedName>
</protein>
<evidence type="ECO:0000256" key="12">
    <source>
        <dbReference type="HAMAP-Rule" id="MF_01987"/>
    </source>
</evidence>
<dbReference type="InterPro" id="IPR029056">
    <property type="entry name" value="Ribokinase-like"/>
</dbReference>